<dbReference type="EMBL" id="KQ085882">
    <property type="protein sequence ID" value="KLO20371.1"/>
    <property type="molecule type" value="Genomic_DNA"/>
</dbReference>
<name>A0A0H2STA2_9AGAM</name>
<dbReference type="AlphaFoldDB" id="A0A0H2STA2"/>
<keyword evidence="2" id="KW-1185">Reference proteome</keyword>
<gene>
    <name evidence="1" type="ORF">SCHPADRAFT_3105</name>
</gene>
<protein>
    <submittedName>
        <fullName evidence="1">Uncharacterized protein</fullName>
    </submittedName>
</protein>
<accession>A0A0H2STA2</accession>
<organism evidence="1 2">
    <name type="scientific">Schizopora paradoxa</name>
    <dbReference type="NCBI Taxonomy" id="27342"/>
    <lineage>
        <taxon>Eukaryota</taxon>
        <taxon>Fungi</taxon>
        <taxon>Dikarya</taxon>
        <taxon>Basidiomycota</taxon>
        <taxon>Agaricomycotina</taxon>
        <taxon>Agaricomycetes</taxon>
        <taxon>Hymenochaetales</taxon>
        <taxon>Schizoporaceae</taxon>
        <taxon>Schizopora</taxon>
    </lineage>
</organism>
<evidence type="ECO:0000313" key="2">
    <source>
        <dbReference type="Proteomes" id="UP000053477"/>
    </source>
</evidence>
<dbReference type="Proteomes" id="UP000053477">
    <property type="component" value="Unassembled WGS sequence"/>
</dbReference>
<reference evidence="1 2" key="1">
    <citation type="submission" date="2015-04" db="EMBL/GenBank/DDBJ databases">
        <title>Complete genome sequence of Schizopora paradoxa KUC8140, a cosmopolitan wood degrader in East Asia.</title>
        <authorList>
            <consortium name="DOE Joint Genome Institute"/>
            <person name="Min B."/>
            <person name="Park H."/>
            <person name="Jang Y."/>
            <person name="Kim J.-J."/>
            <person name="Kim K.H."/>
            <person name="Pangilinan J."/>
            <person name="Lipzen A."/>
            <person name="Riley R."/>
            <person name="Grigoriev I.V."/>
            <person name="Spatafora J.W."/>
            <person name="Choi I.-G."/>
        </authorList>
    </citation>
    <scope>NUCLEOTIDE SEQUENCE [LARGE SCALE GENOMIC DNA]</scope>
    <source>
        <strain evidence="1 2">KUC8140</strain>
    </source>
</reference>
<sequence>MHVCTTAPVPTHIERTFILRSLRRQRMLLTGPHNWFGFDVALVPQTREAFLWVSSSCTTKSFERTWTEALRPVSHHRSQTAALLNDDLESKTGASIESAYGGDKASSATTEWLVLYVSQNRMNKRVYLSVYISKRLAHAPHIVPIRSYIKLGKDLGQISDEASTLREKQVDGHVKLLIDCRNNSHANPASNPPIIIICCVCGGGGGGEIYVEDKGVAVDVQQWRRDGRCVGVTNEEHETLVDHRRTQLGRRRFRPP</sequence>
<evidence type="ECO:0000313" key="1">
    <source>
        <dbReference type="EMBL" id="KLO20371.1"/>
    </source>
</evidence>
<dbReference type="InParanoid" id="A0A0H2STA2"/>
<proteinExistence type="predicted"/>